<organism evidence="2 3">
    <name type="scientific">Allocatelliglobosispora scoriae</name>
    <dbReference type="NCBI Taxonomy" id="643052"/>
    <lineage>
        <taxon>Bacteria</taxon>
        <taxon>Bacillati</taxon>
        <taxon>Actinomycetota</taxon>
        <taxon>Actinomycetes</taxon>
        <taxon>Micromonosporales</taxon>
        <taxon>Micromonosporaceae</taxon>
        <taxon>Allocatelliglobosispora</taxon>
    </lineage>
</organism>
<evidence type="ECO:0000256" key="1">
    <source>
        <dbReference type="SAM" id="MobiDB-lite"/>
    </source>
</evidence>
<name>A0A841BIJ9_9ACTN</name>
<accession>A0A841BIJ9</accession>
<comment type="caution">
    <text evidence="2">The sequence shown here is derived from an EMBL/GenBank/DDBJ whole genome shotgun (WGS) entry which is preliminary data.</text>
</comment>
<reference evidence="2 3" key="1">
    <citation type="submission" date="2020-08" db="EMBL/GenBank/DDBJ databases">
        <title>Sequencing the genomes of 1000 actinobacteria strains.</title>
        <authorList>
            <person name="Klenk H.-P."/>
        </authorList>
    </citation>
    <scope>NUCLEOTIDE SEQUENCE [LARGE SCALE GENOMIC DNA]</scope>
    <source>
        <strain evidence="2 3">DSM 45362</strain>
    </source>
</reference>
<proteinExistence type="predicted"/>
<evidence type="ECO:0000313" key="3">
    <source>
        <dbReference type="Proteomes" id="UP000587527"/>
    </source>
</evidence>
<keyword evidence="3" id="KW-1185">Reference proteome</keyword>
<dbReference type="EMBL" id="JACHMN010000002">
    <property type="protein sequence ID" value="MBB5868947.1"/>
    <property type="molecule type" value="Genomic_DNA"/>
</dbReference>
<gene>
    <name evidence="2" type="ORF">F4553_002326</name>
</gene>
<dbReference type="RefSeq" id="WP_184835256.1">
    <property type="nucleotide sequence ID" value="NZ_JACHMN010000002.1"/>
</dbReference>
<feature type="region of interest" description="Disordered" evidence="1">
    <location>
        <begin position="249"/>
        <end position="296"/>
    </location>
</feature>
<dbReference type="AlphaFoldDB" id="A0A841BIJ9"/>
<sequence length="437" mass="46496">MTVIIVQARGTGTTGSDYRFLGPPPQRWWDGHTAATYMRWEEFAVLVESDGERWQAAVFGIAAKHRDVLTRQTQIMLAISGDAHDPDAELLRGLLQSVLAGEDGAALVSDLLGEEFPQQEIVKLRDWAAALPDGEIPPTAEAARAESEIRARRALAKLPACSVPPWMEDPDIGISCHVLRDGAEEFLAVVGRLCAGRAGRAVLTATLQDKASADIVLDELMKQPGTSIVLVTVGGDAFDRAFWEIPVEPEPVAADPKGGPGGPGSSDSSRGTGDSGVGRPPNSAPGGRFTPAPRGGDWLTLWEPRRDFELVAVGASGGQLVLTYTKSSRQHTVRVTLRHDRLAAILEIGIDGGSGPIRVEVGVTRQGSRLKCAGDVTGHGSRIARVEVVVDCDFHWAGYYDTGGGLPTLVSEGTEFVTGIVRNVLSPPSTPPDRDGR</sequence>
<dbReference type="Proteomes" id="UP000587527">
    <property type="component" value="Unassembled WGS sequence"/>
</dbReference>
<protein>
    <submittedName>
        <fullName evidence="2">Uncharacterized protein</fullName>
    </submittedName>
</protein>
<evidence type="ECO:0000313" key="2">
    <source>
        <dbReference type="EMBL" id="MBB5868947.1"/>
    </source>
</evidence>